<feature type="domain" description="Amidase" evidence="1">
    <location>
        <begin position="31"/>
        <end position="470"/>
    </location>
</feature>
<dbReference type="OrthoDB" id="6428749at2759"/>
<protein>
    <submittedName>
        <fullName evidence="2">Fatty acid amide hydrolase 1</fullName>
    </submittedName>
</protein>
<dbReference type="OMA" id="RRAYWPD"/>
<sequence length="483" mass="53034">MSGTQAKKIVELPSKELVEQLQSRKLTATQVLTAYTAKALELTERVNCVTEFIPQAPEWASELDKLPTVTGPLHGIPIAVKEDGDIEGMDSTVGFAKLLYNPMKEHSTLVKILLKLGAVPFCKVNVPQSMFSMGSENPIYGLTLNSINEKMGPGGSSSGSGSIVGGGGALIATGSDSAGSCRIPAVFHGICSMIPSTGRMSDKGVLQCLPGYHSQPDVPGFLAKDTDILALVFKSVLENNIQNDFDPLIAPIPWNETLFSSTKALKIGYYTSIPYFPAFPDVQKTVLKAKHALESAGHQVVHFDMPDSFHYLKTNMDMYSADRGLHFLKMFEENQFLLVRLIEEKDISANDEWNMILEKKAIQKEVLEKMDEAGIDLILGPAYPFPALVCEDVAKFQSLQDSIVYTMFWNFVNFPAGIVPFGNETGEHNDEYDDEGEPMFKVAKELIKDSAGMPINVQVSARPFKEELVLRALVELEKLSVSK</sequence>
<dbReference type="STRING" id="48709.A0A1D2M6N9"/>
<dbReference type="Proteomes" id="UP000094527">
    <property type="component" value="Unassembled WGS sequence"/>
</dbReference>
<dbReference type="PANTHER" id="PTHR45847:SF6">
    <property type="entry name" value="FATTY ACID AMIDE HYDROLASE"/>
    <property type="match status" value="1"/>
</dbReference>
<keyword evidence="3" id="KW-1185">Reference proteome</keyword>
<evidence type="ECO:0000259" key="1">
    <source>
        <dbReference type="Pfam" id="PF01425"/>
    </source>
</evidence>
<dbReference type="GO" id="GO:0004040">
    <property type="term" value="F:amidase activity"/>
    <property type="evidence" value="ECO:0007669"/>
    <property type="project" value="TreeGrafter"/>
</dbReference>
<dbReference type="GO" id="GO:0017064">
    <property type="term" value="F:fatty acid amide hydrolase activity"/>
    <property type="evidence" value="ECO:0007669"/>
    <property type="project" value="TreeGrafter"/>
</dbReference>
<gene>
    <name evidence="2" type="ORF">Ocin01_18100</name>
</gene>
<evidence type="ECO:0000313" key="3">
    <source>
        <dbReference type="Proteomes" id="UP000094527"/>
    </source>
</evidence>
<dbReference type="SUPFAM" id="SSF75304">
    <property type="entry name" value="Amidase signature (AS) enzymes"/>
    <property type="match status" value="1"/>
</dbReference>
<comment type="caution">
    <text evidence="2">The sequence shown here is derived from an EMBL/GenBank/DDBJ whole genome shotgun (WGS) entry which is preliminary data.</text>
</comment>
<keyword evidence="2" id="KW-0378">Hydrolase</keyword>
<dbReference type="InterPro" id="IPR023631">
    <property type="entry name" value="Amidase_dom"/>
</dbReference>
<dbReference type="GO" id="GO:0009062">
    <property type="term" value="P:fatty acid catabolic process"/>
    <property type="evidence" value="ECO:0007669"/>
    <property type="project" value="TreeGrafter"/>
</dbReference>
<proteinExistence type="predicted"/>
<dbReference type="InterPro" id="IPR036928">
    <property type="entry name" value="AS_sf"/>
</dbReference>
<dbReference type="InterPro" id="IPR052096">
    <property type="entry name" value="Endocannabinoid_amidase"/>
</dbReference>
<dbReference type="Pfam" id="PF01425">
    <property type="entry name" value="Amidase"/>
    <property type="match status" value="1"/>
</dbReference>
<evidence type="ECO:0000313" key="2">
    <source>
        <dbReference type="EMBL" id="ODM88582.1"/>
    </source>
</evidence>
<reference evidence="2 3" key="1">
    <citation type="journal article" date="2016" name="Genome Biol. Evol.">
        <title>Gene Family Evolution Reflects Adaptation to Soil Environmental Stressors in the Genome of the Collembolan Orchesella cincta.</title>
        <authorList>
            <person name="Faddeeva-Vakhrusheva A."/>
            <person name="Derks M.F."/>
            <person name="Anvar S.Y."/>
            <person name="Agamennone V."/>
            <person name="Suring W."/>
            <person name="Smit S."/>
            <person name="van Straalen N.M."/>
            <person name="Roelofs D."/>
        </authorList>
    </citation>
    <scope>NUCLEOTIDE SEQUENCE [LARGE SCALE GENOMIC DNA]</scope>
    <source>
        <tissue evidence="2">Mixed pool</tissue>
    </source>
</reference>
<dbReference type="Gene3D" id="3.90.1300.10">
    <property type="entry name" value="Amidase signature (AS) domain"/>
    <property type="match status" value="1"/>
</dbReference>
<organism evidence="2 3">
    <name type="scientific">Orchesella cincta</name>
    <name type="common">Springtail</name>
    <name type="synonym">Podura cincta</name>
    <dbReference type="NCBI Taxonomy" id="48709"/>
    <lineage>
        <taxon>Eukaryota</taxon>
        <taxon>Metazoa</taxon>
        <taxon>Ecdysozoa</taxon>
        <taxon>Arthropoda</taxon>
        <taxon>Hexapoda</taxon>
        <taxon>Collembola</taxon>
        <taxon>Entomobryomorpha</taxon>
        <taxon>Entomobryoidea</taxon>
        <taxon>Orchesellidae</taxon>
        <taxon>Orchesellinae</taxon>
        <taxon>Orchesella</taxon>
    </lineage>
</organism>
<name>A0A1D2M6N9_ORCCI</name>
<dbReference type="AlphaFoldDB" id="A0A1D2M6N9"/>
<dbReference type="EMBL" id="LJIJ01003413">
    <property type="protein sequence ID" value="ODM88582.1"/>
    <property type="molecule type" value="Genomic_DNA"/>
</dbReference>
<accession>A0A1D2M6N9</accession>
<dbReference type="PANTHER" id="PTHR45847">
    <property type="entry name" value="FATTY ACID AMIDE HYDROLASE"/>
    <property type="match status" value="1"/>
</dbReference>